<keyword evidence="9" id="KW-1185">Reference proteome</keyword>
<gene>
    <name evidence="8" type="ORF">GXP67_19100</name>
</gene>
<name>A0A6C0GKJ7_9BACT</name>
<dbReference type="KEGG" id="rhoz:GXP67_19100"/>
<dbReference type="EMBL" id="CP048222">
    <property type="protein sequence ID" value="QHT68601.1"/>
    <property type="molecule type" value="Genomic_DNA"/>
</dbReference>
<dbReference type="InterPro" id="IPR051907">
    <property type="entry name" value="DoxX-like_oxidoreductase"/>
</dbReference>
<evidence type="ECO:0000256" key="1">
    <source>
        <dbReference type="ARBA" id="ARBA00004651"/>
    </source>
</evidence>
<protein>
    <submittedName>
        <fullName evidence="8">DoxX family protein</fullName>
    </submittedName>
</protein>
<sequence length="155" mass="16962">MIKNIFSAHSDYTGLILRLSLGLVVLPHGAQKLMGWFGGYGFTNTMHFFTETMHLPWLIGFAVIILETLGAMLLIAGFGSRIIGVLMAILMTGIIFSVHIENGFFMNWFGNQKGEGIEYCLLAIGLALSIVSNGAGIFSVDGLLSRQKREVKTYA</sequence>
<accession>A0A6C0GKJ7</accession>
<evidence type="ECO:0000256" key="6">
    <source>
        <dbReference type="ARBA" id="ARBA00023136"/>
    </source>
</evidence>
<dbReference type="InterPro" id="IPR032808">
    <property type="entry name" value="DoxX"/>
</dbReference>
<evidence type="ECO:0000313" key="9">
    <source>
        <dbReference type="Proteomes" id="UP000480178"/>
    </source>
</evidence>
<keyword evidence="6 7" id="KW-0472">Membrane</keyword>
<feature type="transmembrane region" description="Helical" evidence="7">
    <location>
        <begin position="82"/>
        <end position="100"/>
    </location>
</feature>
<dbReference type="GO" id="GO:0005886">
    <property type="term" value="C:plasma membrane"/>
    <property type="evidence" value="ECO:0007669"/>
    <property type="project" value="UniProtKB-SubCell"/>
</dbReference>
<feature type="transmembrane region" description="Helical" evidence="7">
    <location>
        <begin position="55"/>
        <end position="75"/>
    </location>
</feature>
<evidence type="ECO:0000313" key="8">
    <source>
        <dbReference type="EMBL" id="QHT68601.1"/>
    </source>
</evidence>
<keyword evidence="3" id="KW-1003">Cell membrane</keyword>
<comment type="subcellular location">
    <subcellularLocation>
        <location evidence="1">Cell membrane</location>
        <topology evidence="1">Multi-pass membrane protein</topology>
    </subcellularLocation>
</comment>
<dbReference type="RefSeq" id="WP_162444612.1">
    <property type="nucleotide sequence ID" value="NZ_CP048222.1"/>
</dbReference>
<proteinExistence type="inferred from homology"/>
<dbReference type="PANTHER" id="PTHR33452">
    <property type="entry name" value="OXIDOREDUCTASE CATD-RELATED"/>
    <property type="match status" value="1"/>
</dbReference>
<dbReference type="PANTHER" id="PTHR33452:SF1">
    <property type="entry name" value="INNER MEMBRANE PROTEIN YPHA-RELATED"/>
    <property type="match status" value="1"/>
</dbReference>
<keyword evidence="4 7" id="KW-0812">Transmembrane</keyword>
<evidence type="ECO:0000256" key="3">
    <source>
        <dbReference type="ARBA" id="ARBA00022475"/>
    </source>
</evidence>
<dbReference type="Pfam" id="PF07681">
    <property type="entry name" value="DoxX"/>
    <property type="match status" value="1"/>
</dbReference>
<feature type="transmembrane region" description="Helical" evidence="7">
    <location>
        <begin position="120"/>
        <end position="144"/>
    </location>
</feature>
<dbReference type="AlphaFoldDB" id="A0A6C0GKJ7"/>
<evidence type="ECO:0000256" key="5">
    <source>
        <dbReference type="ARBA" id="ARBA00022989"/>
    </source>
</evidence>
<organism evidence="8 9">
    <name type="scientific">Rhodocytophaga rosea</name>
    <dbReference type="NCBI Taxonomy" id="2704465"/>
    <lineage>
        <taxon>Bacteria</taxon>
        <taxon>Pseudomonadati</taxon>
        <taxon>Bacteroidota</taxon>
        <taxon>Cytophagia</taxon>
        <taxon>Cytophagales</taxon>
        <taxon>Rhodocytophagaceae</taxon>
        <taxon>Rhodocytophaga</taxon>
    </lineage>
</organism>
<evidence type="ECO:0000256" key="2">
    <source>
        <dbReference type="ARBA" id="ARBA00006679"/>
    </source>
</evidence>
<evidence type="ECO:0000256" key="7">
    <source>
        <dbReference type="SAM" id="Phobius"/>
    </source>
</evidence>
<reference evidence="8 9" key="1">
    <citation type="submission" date="2020-01" db="EMBL/GenBank/DDBJ databases">
        <authorList>
            <person name="Kim M.K."/>
        </authorList>
    </citation>
    <scope>NUCLEOTIDE SEQUENCE [LARGE SCALE GENOMIC DNA]</scope>
    <source>
        <strain evidence="8 9">172606-1</strain>
    </source>
</reference>
<evidence type="ECO:0000256" key="4">
    <source>
        <dbReference type="ARBA" id="ARBA00022692"/>
    </source>
</evidence>
<comment type="similarity">
    <text evidence="2">Belongs to the DoxX family.</text>
</comment>
<keyword evidence="5 7" id="KW-1133">Transmembrane helix</keyword>
<dbReference type="Proteomes" id="UP000480178">
    <property type="component" value="Chromosome"/>
</dbReference>